<evidence type="ECO:0000313" key="2">
    <source>
        <dbReference type="EMBL" id="KAJ4340471.1"/>
    </source>
</evidence>
<feature type="compositionally biased region" description="Low complexity" evidence="1">
    <location>
        <begin position="446"/>
        <end position="459"/>
    </location>
</feature>
<feature type="compositionally biased region" description="Basic and acidic residues" evidence="1">
    <location>
        <begin position="189"/>
        <end position="215"/>
    </location>
</feature>
<organism evidence="2 3">
    <name type="scientific">Didymella glomerata</name>
    <dbReference type="NCBI Taxonomy" id="749621"/>
    <lineage>
        <taxon>Eukaryota</taxon>
        <taxon>Fungi</taxon>
        <taxon>Dikarya</taxon>
        <taxon>Ascomycota</taxon>
        <taxon>Pezizomycotina</taxon>
        <taxon>Dothideomycetes</taxon>
        <taxon>Pleosporomycetidae</taxon>
        <taxon>Pleosporales</taxon>
        <taxon>Pleosporineae</taxon>
        <taxon>Didymellaceae</taxon>
        <taxon>Didymella</taxon>
    </lineage>
</organism>
<gene>
    <name evidence="2" type="ORF">N0V87_002455</name>
</gene>
<evidence type="ECO:0000256" key="1">
    <source>
        <dbReference type="SAM" id="MobiDB-lite"/>
    </source>
</evidence>
<proteinExistence type="predicted"/>
<accession>A0A9W8X3W5</accession>
<sequence>MDYIRVSFAGPICFVTMTLNKSTGLYNIPTHYLHGAKSGPGPSFNSMDFAVDSPEPPKAKRGPGRPRKDSQNDTAPQEKVEKKKKKKKASVSIQDMKKAKDGTPAASTPLIKVTPATASTKGKKRKRESEVPMAQHRLSDHAISFVGADMLKNIQSSVSAAREMFSSPPTPAQREKEPSKKKAKKDKASRKSGDTVDFDLIAKETRRIAKQEKKEKRAKRHSTGDKARPAAPARASAPSPPIISSPPGATTNSPKSHARFSKLVSDESTPDAVPNAPLPPIFSSPLQATTVPLPQSALIKAIVPSSPPRKTPVPLPANAFSHRANASKAKRVGSRDTSSLMVETPESQLPKTPANLPDSPIPCKLTDVIKAKKSKKSKKATETSPPTLVVTEAPSSAPTALDNDHKLQLKTDGRVSLTASNLHKYTTTTQPLSDEPKPRPRVVSRAASTAGSTTSGGTTPSVKEMFACVGKPYSRSGAETDPFVAPEAKKKVRRETHEEVSIRMFNERFEAAQRAVNFTDEAGYLASFLAWRKANNTLGPLPCLGIKASGCSIKKENALKLIREDPKNPLKVVVTTEADAALLEDASSRALAAESLLAMSIAARIPIPIGNLEGAWKLFCAPYSATHVDKYGYGQRTLTIHSVPGSQDLSSFTARLSIPPRSMLYQILSFEVPPHASFRSTVVKTSVEGYKMEIVFLGNGHLLLRADLRLLLSGKEAMANGGKNAGVMEFVGVHERAVVWKESEDELEVVGRKLFAKYDGKA</sequence>
<name>A0A9W8X3W5_9PLEO</name>
<protein>
    <submittedName>
        <fullName evidence="2">Uncharacterized protein</fullName>
    </submittedName>
</protein>
<feature type="compositionally biased region" description="Polar residues" evidence="1">
    <location>
        <begin position="335"/>
        <end position="350"/>
    </location>
</feature>
<feature type="region of interest" description="Disordered" evidence="1">
    <location>
        <begin position="159"/>
        <end position="279"/>
    </location>
</feature>
<dbReference type="OrthoDB" id="3685818at2759"/>
<feature type="region of interest" description="Disordered" evidence="1">
    <location>
        <begin position="324"/>
        <end position="459"/>
    </location>
</feature>
<feature type="compositionally biased region" description="Basic and acidic residues" evidence="1">
    <location>
        <begin position="402"/>
        <end position="413"/>
    </location>
</feature>
<dbReference type="Proteomes" id="UP001140562">
    <property type="component" value="Unassembled WGS sequence"/>
</dbReference>
<comment type="caution">
    <text evidence="2">The sequence shown here is derived from an EMBL/GenBank/DDBJ whole genome shotgun (WGS) entry which is preliminary data.</text>
</comment>
<evidence type="ECO:0000313" key="3">
    <source>
        <dbReference type="Proteomes" id="UP001140562"/>
    </source>
</evidence>
<reference evidence="2" key="1">
    <citation type="submission" date="2022-10" db="EMBL/GenBank/DDBJ databases">
        <title>Tapping the CABI collections for fungal endophytes: first genome assemblies for Collariella, Neodidymelliopsis, Ascochyta clinopodiicola, Didymella pomorum, Didymosphaeria variabile, Neocosmospora piperis and Neocucurbitaria cava.</title>
        <authorList>
            <person name="Hill R."/>
        </authorList>
    </citation>
    <scope>NUCLEOTIDE SEQUENCE</scope>
    <source>
        <strain evidence="2">IMI 360193</strain>
    </source>
</reference>
<dbReference type="EMBL" id="JAPEUV010000016">
    <property type="protein sequence ID" value="KAJ4340471.1"/>
    <property type="molecule type" value="Genomic_DNA"/>
</dbReference>
<keyword evidence="3" id="KW-1185">Reference proteome</keyword>
<feature type="region of interest" description="Disordered" evidence="1">
    <location>
        <begin position="43"/>
        <end position="135"/>
    </location>
</feature>
<dbReference type="AlphaFoldDB" id="A0A9W8X3W5"/>
<feature type="compositionally biased region" description="Basic and acidic residues" evidence="1">
    <location>
        <begin position="66"/>
        <end position="81"/>
    </location>
</feature>
<feature type="compositionally biased region" description="Polar residues" evidence="1">
    <location>
        <begin position="417"/>
        <end position="432"/>
    </location>
</feature>